<comment type="caution">
    <text evidence="2">The sequence shown here is derived from an EMBL/GenBank/DDBJ whole genome shotgun (WGS) entry which is preliminary data.</text>
</comment>
<evidence type="ECO:0000313" key="3">
    <source>
        <dbReference type="Proteomes" id="UP000297703"/>
    </source>
</evidence>
<sequence length="114" mass="12375">MHGDSSECRVSLAAEPEAWDQRDASLSPTPLHVPSRSLLCNLAAVAVCPQGTGLPSSRRTAAAVRWRRAVVTNDKAAAGDRDLPLLPLQIWGMKQHRGWQQSVSTIPGRETQQP</sequence>
<dbReference type="Proteomes" id="UP000297703">
    <property type="component" value="Unassembled WGS sequence"/>
</dbReference>
<reference evidence="2 3" key="2">
    <citation type="submission" date="2019-04" db="EMBL/GenBank/DDBJ databases">
        <title>The genome sequence of big-headed turtle.</title>
        <authorList>
            <person name="Gong S."/>
        </authorList>
    </citation>
    <scope>NUCLEOTIDE SEQUENCE [LARGE SCALE GENOMIC DNA]</scope>
    <source>
        <strain evidence="2">DO16091913</strain>
        <tissue evidence="2">Muscle</tissue>
    </source>
</reference>
<protein>
    <submittedName>
        <fullName evidence="2">Lebercilin</fullName>
    </submittedName>
</protein>
<keyword evidence="3" id="KW-1185">Reference proteome</keyword>
<evidence type="ECO:0000313" key="2">
    <source>
        <dbReference type="EMBL" id="TFK12814.1"/>
    </source>
</evidence>
<accession>A0A4D9F532</accession>
<reference evidence="2 3" key="1">
    <citation type="submission" date="2019-04" db="EMBL/GenBank/DDBJ databases">
        <title>Draft genome of the big-headed turtle Platysternon megacephalum.</title>
        <authorList>
            <person name="Gong S."/>
        </authorList>
    </citation>
    <scope>NUCLEOTIDE SEQUENCE [LARGE SCALE GENOMIC DNA]</scope>
    <source>
        <strain evidence="2">DO16091913</strain>
        <tissue evidence="2">Muscle</tissue>
    </source>
</reference>
<proteinExistence type="predicted"/>
<dbReference type="AlphaFoldDB" id="A0A4D9F532"/>
<gene>
    <name evidence="2" type="ORF">DR999_PMT03642</name>
</gene>
<evidence type="ECO:0000256" key="1">
    <source>
        <dbReference type="SAM" id="MobiDB-lite"/>
    </source>
</evidence>
<feature type="region of interest" description="Disordered" evidence="1">
    <location>
        <begin position="1"/>
        <end position="25"/>
    </location>
</feature>
<name>A0A4D9F532_9SAUR</name>
<dbReference type="EMBL" id="QXTE01000018">
    <property type="protein sequence ID" value="TFK12814.1"/>
    <property type="molecule type" value="Genomic_DNA"/>
</dbReference>
<organism evidence="2 3">
    <name type="scientific">Platysternon megacephalum</name>
    <name type="common">big-headed turtle</name>
    <dbReference type="NCBI Taxonomy" id="55544"/>
    <lineage>
        <taxon>Eukaryota</taxon>
        <taxon>Metazoa</taxon>
        <taxon>Chordata</taxon>
        <taxon>Craniata</taxon>
        <taxon>Vertebrata</taxon>
        <taxon>Euteleostomi</taxon>
        <taxon>Archelosauria</taxon>
        <taxon>Testudinata</taxon>
        <taxon>Testudines</taxon>
        <taxon>Cryptodira</taxon>
        <taxon>Durocryptodira</taxon>
        <taxon>Testudinoidea</taxon>
        <taxon>Platysternidae</taxon>
        <taxon>Platysternon</taxon>
    </lineage>
</organism>